<keyword evidence="4 8" id="KW-0964">Secreted</keyword>
<comment type="caution">
    <text evidence="9">The sequence shown here is derived from an EMBL/GenBank/DDBJ whole genome shotgun (WGS) entry which is preliminary data.</text>
</comment>
<dbReference type="AlphaFoldDB" id="A0A8H5CKT9"/>
<comment type="similarity">
    <text evidence="2 8">Belongs to the fungal hydrophobin family.</text>
</comment>
<evidence type="ECO:0000256" key="4">
    <source>
        <dbReference type="ARBA" id="ARBA00022525"/>
    </source>
</evidence>
<feature type="signal peptide" evidence="8">
    <location>
        <begin position="1"/>
        <end position="20"/>
    </location>
</feature>
<evidence type="ECO:0000313" key="9">
    <source>
        <dbReference type="EMBL" id="KAF5343580.1"/>
    </source>
</evidence>
<sequence>MFHRASTILVASLAATLAVAAPTSSSGGQCNVGPLQCCNSVQSAQSPSVASLAGLLGIVLDPITGLVGLNCDPINVLGIGGNNCAAQPVCCTGNKFGGLIALGCSPINVGI</sequence>
<dbReference type="Pfam" id="PF01185">
    <property type="entry name" value="Hydrophobin"/>
    <property type="match status" value="1"/>
</dbReference>
<keyword evidence="10" id="KW-1185">Reference proteome</keyword>
<dbReference type="InterPro" id="IPR001338">
    <property type="entry name" value="Class_I_Hydrophobin"/>
</dbReference>
<gene>
    <name evidence="9" type="ORF">D9758_012980</name>
</gene>
<evidence type="ECO:0000256" key="2">
    <source>
        <dbReference type="ARBA" id="ARBA00010446"/>
    </source>
</evidence>
<dbReference type="EMBL" id="JAACJM010000138">
    <property type="protein sequence ID" value="KAF5343580.1"/>
    <property type="molecule type" value="Genomic_DNA"/>
</dbReference>
<dbReference type="OrthoDB" id="4225815at2759"/>
<evidence type="ECO:0000256" key="7">
    <source>
        <dbReference type="ARBA" id="ARBA00093546"/>
    </source>
</evidence>
<evidence type="ECO:0000256" key="1">
    <source>
        <dbReference type="ARBA" id="ARBA00004191"/>
    </source>
</evidence>
<evidence type="ECO:0000256" key="3">
    <source>
        <dbReference type="ARBA" id="ARBA00022512"/>
    </source>
</evidence>
<evidence type="ECO:0000256" key="6">
    <source>
        <dbReference type="ARBA" id="ARBA00023157"/>
    </source>
</evidence>
<accession>A0A8H5CKT9</accession>
<dbReference type="InterPro" id="IPR019778">
    <property type="entry name" value="Class_I_Hydrophobin_CS"/>
</dbReference>
<reference evidence="9 10" key="1">
    <citation type="journal article" date="2020" name="ISME J.">
        <title>Uncovering the hidden diversity of litter-decomposition mechanisms in mushroom-forming fungi.</title>
        <authorList>
            <person name="Floudas D."/>
            <person name="Bentzer J."/>
            <person name="Ahren D."/>
            <person name="Johansson T."/>
            <person name="Persson P."/>
            <person name="Tunlid A."/>
        </authorList>
    </citation>
    <scope>NUCLEOTIDE SEQUENCE [LARGE SCALE GENOMIC DNA]</scope>
    <source>
        <strain evidence="9 10">CBS 291.85</strain>
    </source>
</reference>
<dbReference type="Proteomes" id="UP000559256">
    <property type="component" value="Unassembled WGS sequence"/>
</dbReference>
<proteinExistence type="inferred from homology"/>
<feature type="chain" id="PRO_5034756875" description="Hydrophobin" evidence="8">
    <location>
        <begin position="21"/>
        <end position="111"/>
    </location>
</feature>
<evidence type="ECO:0000256" key="5">
    <source>
        <dbReference type="ARBA" id="ARBA00022729"/>
    </source>
</evidence>
<dbReference type="GO" id="GO:0005199">
    <property type="term" value="F:structural constituent of cell wall"/>
    <property type="evidence" value="ECO:0007669"/>
    <property type="project" value="InterPro"/>
</dbReference>
<evidence type="ECO:0000256" key="8">
    <source>
        <dbReference type="RuleBase" id="RU365009"/>
    </source>
</evidence>
<keyword evidence="6 8" id="KW-1015">Disulfide bond</keyword>
<organism evidence="9 10">
    <name type="scientific">Tetrapyrgos nigripes</name>
    <dbReference type="NCBI Taxonomy" id="182062"/>
    <lineage>
        <taxon>Eukaryota</taxon>
        <taxon>Fungi</taxon>
        <taxon>Dikarya</taxon>
        <taxon>Basidiomycota</taxon>
        <taxon>Agaricomycotina</taxon>
        <taxon>Agaricomycetes</taxon>
        <taxon>Agaricomycetidae</taxon>
        <taxon>Agaricales</taxon>
        <taxon>Marasmiineae</taxon>
        <taxon>Marasmiaceae</taxon>
        <taxon>Tetrapyrgos</taxon>
    </lineage>
</organism>
<keyword evidence="3 8" id="KW-0134">Cell wall</keyword>
<dbReference type="PROSITE" id="PS00956">
    <property type="entry name" value="HYDROPHOBIN"/>
    <property type="match status" value="1"/>
</dbReference>
<dbReference type="SMART" id="SM00075">
    <property type="entry name" value="HYDRO"/>
    <property type="match status" value="1"/>
</dbReference>
<name>A0A8H5CKT9_9AGAR</name>
<evidence type="ECO:0000313" key="10">
    <source>
        <dbReference type="Proteomes" id="UP000559256"/>
    </source>
</evidence>
<comment type="subunit">
    <text evidence="7">Self-assembles to form functional amyloid fibrils called rodlets. Self-assembly into fibrillar rodlets occurs spontaneously at hydrophobic:hydrophilic interfaces and the rodlets further associate laterally to form amphipathic monolayers.</text>
</comment>
<dbReference type="GO" id="GO:0009277">
    <property type="term" value="C:fungal-type cell wall"/>
    <property type="evidence" value="ECO:0007669"/>
    <property type="project" value="InterPro"/>
</dbReference>
<protein>
    <recommendedName>
        <fullName evidence="8">Hydrophobin</fullName>
    </recommendedName>
</protein>
<dbReference type="CDD" id="cd23507">
    <property type="entry name" value="hydrophobin_I"/>
    <property type="match status" value="1"/>
</dbReference>
<comment type="subcellular location">
    <subcellularLocation>
        <location evidence="1 8">Secreted</location>
        <location evidence="1 8">Cell wall</location>
    </subcellularLocation>
</comment>
<keyword evidence="5 8" id="KW-0732">Signal</keyword>